<reference evidence="6 7" key="1">
    <citation type="submission" date="2020-11" db="EMBL/GenBank/DDBJ databases">
        <title>Fusibacter basophilias sp. nov.</title>
        <authorList>
            <person name="Qiu D."/>
        </authorList>
    </citation>
    <scope>NUCLEOTIDE SEQUENCE [LARGE SCALE GENOMIC DNA]</scope>
    <source>
        <strain evidence="6 7">Q10-2</strain>
    </source>
</reference>
<feature type="transmembrane region" description="Helical" evidence="4">
    <location>
        <begin position="234"/>
        <end position="251"/>
    </location>
</feature>
<dbReference type="Proteomes" id="UP000614200">
    <property type="component" value="Unassembled WGS sequence"/>
</dbReference>
<dbReference type="Gene3D" id="1.10.10.10">
    <property type="entry name" value="Winged helix-like DNA-binding domain superfamily/Winged helix DNA-binding domain"/>
    <property type="match status" value="1"/>
</dbReference>
<keyword evidence="3" id="KW-0804">Transcription</keyword>
<feature type="transmembrane region" description="Helical" evidence="4">
    <location>
        <begin position="41"/>
        <end position="61"/>
    </location>
</feature>
<dbReference type="EMBL" id="JADKNH010000017">
    <property type="protein sequence ID" value="MBF4695525.1"/>
    <property type="molecule type" value="Genomic_DNA"/>
</dbReference>
<evidence type="ECO:0000256" key="1">
    <source>
        <dbReference type="ARBA" id="ARBA00023015"/>
    </source>
</evidence>
<feature type="transmembrane region" description="Helical" evidence="4">
    <location>
        <begin position="102"/>
        <end position="122"/>
    </location>
</feature>
<sequence>MAELMNWVVVLGNNFKAFVFGISYSVVISFCLFGPLSHVLLGQHIQLGSFISLFTFIMAFLNPKFKELIQRGMLFLLMGIAILVGLSGNQILLINLLMVGTISFFIASICRSFTIVAVSTMAVNESEKYMGISFGVAFSVLYMINVSYTVIHVTAAKIILMSLIIIAYIAHKRYLEKALIEVLQEAPPQQGKNAEGKVLKVIIPAIALILVYIGGGISYAGIYPYFKPFRTFDQFYNVLPLIGIMPVAIVSGKYFNNLSNLALGIICLMIALSGFMLKLSLISYLVVQTFLQIGWGFTNVFAFSYAWRLAKRYRQYGYFGYFIICILLGVIVGSGIAATVLNKHLDSVYLGLATFTPMLIGLVLIFYHEFGWTHSSGVQEYETGQERDAIQDHDIAQKRDQESDQEHSSLSADSTYDLFLELPILKELTSREKETIYFYYRGDTAIKISEHLNVSPNTVRTHIKRAYTKLEITKKQELRDLIESEMQ</sequence>
<feature type="transmembrane region" description="Helical" evidence="4">
    <location>
        <begin position="73"/>
        <end position="96"/>
    </location>
</feature>
<keyword evidence="4" id="KW-0472">Membrane</keyword>
<keyword evidence="2" id="KW-0238">DNA-binding</keyword>
<dbReference type="PRINTS" id="PR00038">
    <property type="entry name" value="HTHLUXR"/>
</dbReference>
<evidence type="ECO:0000256" key="2">
    <source>
        <dbReference type="ARBA" id="ARBA00023125"/>
    </source>
</evidence>
<feature type="transmembrane region" description="Helical" evidence="4">
    <location>
        <begin position="201"/>
        <end position="222"/>
    </location>
</feature>
<evidence type="ECO:0000313" key="7">
    <source>
        <dbReference type="Proteomes" id="UP000614200"/>
    </source>
</evidence>
<dbReference type="Pfam" id="PF00196">
    <property type="entry name" value="GerE"/>
    <property type="match status" value="1"/>
</dbReference>
<feature type="transmembrane region" description="Helical" evidence="4">
    <location>
        <begin position="258"/>
        <end position="276"/>
    </location>
</feature>
<dbReference type="InterPro" id="IPR036388">
    <property type="entry name" value="WH-like_DNA-bd_sf"/>
</dbReference>
<feature type="transmembrane region" description="Helical" evidence="4">
    <location>
        <begin position="15"/>
        <end position="35"/>
    </location>
</feature>
<dbReference type="SUPFAM" id="SSF46894">
    <property type="entry name" value="C-terminal effector domain of the bipartite response regulators"/>
    <property type="match status" value="1"/>
</dbReference>
<keyword evidence="4" id="KW-0812">Transmembrane</keyword>
<keyword evidence="4" id="KW-1133">Transmembrane helix</keyword>
<evidence type="ECO:0000256" key="3">
    <source>
        <dbReference type="ARBA" id="ARBA00023163"/>
    </source>
</evidence>
<dbReference type="InterPro" id="IPR000792">
    <property type="entry name" value="Tscrpt_reg_LuxR_C"/>
</dbReference>
<dbReference type="PANTHER" id="PTHR44688">
    <property type="entry name" value="DNA-BINDING TRANSCRIPTIONAL ACTIVATOR DEVR_DOSR"/>
    <property type="match status" value="1"/>
</dbReference>
<gene>
    <name evidence="6" type="ORF">ISU02_20725</name>
</gene>
<feature type="transmembrane region" description="Helical" evidence="4">
    <location>
        <begin position="129"/>
        <end position="144"/>
    </location>
</feature>
<name>A0ABR9ZYJ4_9FIRM</name>
<feature type="transmembrane region" description="Helical" evidence="4">
    <location>
        <begin position="150"/>
        <end position="170"/>
    </location>
</feature>
<feature type="transmembrane region" description="Helical" evidence="4">
    <location>
        <begin position="347"/>
        <end position="367"/>
    </location>
</feature>
<feature type="transmembrane region" description="Helical" evidence="4">
    <location>
        <begin position="318"/>
        <end position="341"/>
    </location>
</feature>
<dbReference type="PROSITE" id="PS00622">
    <property type="entry name" value="HTH_LUXR_1"/>
    <property type="match status" value="1"/>
</dbReference>
<feature type="domain" description="HTH luxR-type" evidence="5">
    <location>
        <begin position="442"/>
        <end position="469"/>
    </location>
</feature>
<evidence type="ECO:0000313" key="6">
    <source>
        <dbReference type="EMBL" id="MBF4695525.1"/>
    </source>
</evidence>
<keyword evidence="7" id="KW-1185">Reference proteome</keyword>
<dbReference type="PANTHER" id="PTHR44688:SF16">
    <property type="entry name" value="DNA-BINDING TRANSCRIPTIONAL ACTIVATOR DEVR_DOSR"/>
    <property type="match status" value="1"/>
</dbReference>
<organism evidence="6 7">
    <name type="scientific">Fusibacter ferrireducens</name>
    <dbReference type="NCBI Taxonomy" id="2785058"/>
    <lineage>
        <taxon>Bacteria</taxon>
        <taxon>Bacillati</taxon>
        <taxon>Bacillota</taxon>
        <taxon>Clostridia</taxon>
        <taxon>Eubacteriales</taxon>
        <taxon>Eubacteriales Family XII. Incertae Sedis</taxon>
        <taxon>Fusibacter</taxon>
    </lineage>
</organism>
<dbReference type="SMART" id="SM00421">
    <property type="entry name" value="HTH_LUXR"/>
    <property type="match status" value="1"/>
</dbReference>
<feature type="transmembrane region" description="Helical" evidence="4">
    <location>
        <begin position="282"/>
        <end position="306"/>
    </location>
</feature>
<evidence type="ECO:0000256" key="4">
    <source>
        <dbReference type="SAM" id="Phobius"/>
    </source>
</evidence>
<accession>A0ABR9ZYJ4</accession>
<proteinExistence type="predicted"/>
<keyword evidence="1" id="KW-0805">Transcription regulation</keyword>
<evidence type="ECO:0000259" key="5">
    <source>
        <dbReference type="PROSITE" id="PS00622"/>
    </source>
</evidence>
<comment type="caution">
    <text evidence="6">The sequence shown here is derived from an EMBL/GenBank/DDBJ whole genome shotgun (WGS) entry which is preliminary data.</text>
</comment>
<dbReference type="InterPro" id="IPR016032">
    <property type="entry name" value="Sig_transdc_resp-reg_C-effctor"/>
</dbReference>
<protein>
    <recommendedName>
        <fullName evidence="5">HTH luxR-type domain-containing protein</fullName>
    </recommendedName>
</protein>